<keyword evidence="2" id="KW-1185">Reference proteome</keyword>
<accession>A0ABU9UWP6</accession>
<evidence type="ECO:0000313" key="1">
    <source>
        <dbReference type="EMBL" id="MEM6250691.1"/>
    </source>
</evidence>
<evidence type="ECO:0000313" key="2">
    <source>
        <dbReference type="Proteomes" id="UP001489333"/>
    </source>
</evidence>
<name>A0ABU9UWP6_9GAMM</name>
<dbReference type="Proteomes" id="UP001489333">
    <property type="component" value="Unassembled WGS sequence"/>
</dbReference>
<proteinExistence type="predicted"/>
<protein>
    <submittedName>
        <fullName evidence="1">Uncharacterized protein</fullName>
    </submittedName>
</protein>
<sequence>MDVFKIPTLSAKPIPITTKEAFESFTKKQKPWIQLISDAMSFSWRYYAQCPHCDNAIIIIGFNPTHTQTPHGKHYMVRSVNGVGFLDRSAYEACPYRNQANKKLSKEDKYSTEHHLPSKALNILIEHFDRAIYLLEKELQIKFSTSCLKRMLEDFRASQGWLYKGVSEQNIPWIFAYFTLSKSLYKQRILNKTLKSNLLALEPKLQFDKHETLLVTDGLFFKTSFSFFDHQRSVNDHHLIESITFKVSDKNNRDLYIKKIEFDPLHFANLINMDEEKAKEFRNMKLVEMARAVFR</sequence>
<gene>
    <name evidence="1" type="ORF">AAGS29_19020</name>
</gene>
<organism evidence="1 2">
    <name type="scientific">Shewanella vaxholmensis</name>
    <dbReference type="NCBI Taxonomy" id="3063535"/>
    <lineage>
        <taxon>Bacteria</taxon>
        <taxon>Pseudomonadati</taxon>
        <taxon>Pseudomonadota</taxon>
        <taxon>Gammaproteobacteria</taxon>
        <taxon>Alteromonadales</taxon>
        <taxon>Shewanellaceae</taxon>
        <taxon>Shewanella</taxon>
    </lineage>
</organism>
<dbReference type="EMBL" id="JBCHKU010000034">
    <property type="protein sequence ID" value="MEM6250691.1"/>
    <property type="molecule type" value="Genomic_DNA"/>
</dbReference>
<comment type="caution">
    <text evidence="1">The sequence shown here is derived from an EMBL/GenBank/DDBJ whole genome shotgun (WGS) entry which is preliminary data.</text>
</comment>
<dbReference type="RefSeq" id="WP_012198031.1">
    <property type="nucleotide sequence ID" value="NZ_JBCHKU010000034.1"/>
</dbReference>
<reference evidence="1 2" key="1">
    <citation type="submission" date="2024-04" db="EMBL/GenBank/DDBJ databases">
        <title>Novel Shewanella species isolated from Baltic Sea sediments.</title>
        <authorList>
            <person name="Martin-Rodriguez A.J."/>
            <person name="Fernandez-Juarez V."/>
            <person name="Valeriano V.D."/>
            <person name="Mihindukulasooriya I."/>
            <person name="Ceresnova L."/>
            <person name="Joffre E."/>
            <person name="Jensie-Markopoulos S."/>
            <person name="Moore E.R.B."/>
            <person name="Sjoling A."/>
        </authorList>
    </citation>
    <scope>NUCLEOTIDE SEQUENCE [LARGE SCALE GENOMIC DNA]</scope>
    <source>
        <strain evidence="1 2">VAX-SP0-0CM-1</strain>
    </source>
</reference>